<dbReference type="EMBL" id="CP041695">
    <property type="protein sequence ID" value="QDP82655.1"/>
    <property type="molecule type" value="Genomic_DNA"/>
</dbReference>
<organism evidence="2 3">
    <name type="scientific">Nocardia otitidiscaviarum</name>
    <dbReference type="NCBI Taxonomy" id="1823"/>
    <lineage>
        <taxon>Bacteria</taxon>
        <taxon>Bacillati</taxon>
        <taxon>Actinomycetota</taxon>
        <taxon>Actinomycetes</taxon>
        <taxon>Mycobacteriales</taxon>
        <taxon>Nocardiaceae</taxon>
        <taxon>Nocardia</taxon>
    </lineage>
</organism>
<dbReference type="GeneID" id="80336968"/>
<dbReference type="AlphaFoldDB" id="A0A516NUQ8"/>
<dbReference type="Proteomes" id="UP000317039">
    <property type="component" value="Chromosome"/>
</dbReference>
<protein>
    <submittedName>
        <fullName evidence="2">Uncharacterized protein</fullName>
    </submittedName>
</protein>
<feature type="region of interest" description="Disordered" evidence="1">
    <location>
        <begin position="38"/>
        <end position="66"/>
    </location>
</feature>
<accession>A0A516NUQ8</accession>
<dbReference type="KEGG" id="nod:FOH10_31945"/>
<evidence type="ECO:0000313" key="3">
    <source>
        <dbReference type="Proteomes" id="UP000317039"/>
    </source>
</evidence>
<gene>
    <name evidence="2" type="ORF">FOH10_31945</name>
</gene>
<name>A0A516NUQ8_9NOCA</name>
<dbReference type="RefSeq" id="WP_143983436.1">
    <property type="nucleotide sequence ID" value="NZ_CP041695.1"/>
</dbReference>
<evidence type="ECO:0000256" key="1">
    <source>
        <dbReference type="SAM" id="MobiDB-lite"/>
    </source>
</evidence>
<sequence length="66" mass="7263">MSAPCRNRTAARGPDLLDRATHRLVWLLVDIRRALLAAPTRQPPGPARGTWHAEPGTSGEGARQRR</sequence>
<evidence type="ECO:0000313" key="2">
    <source>
        <dbReference type="EMBL" id="QDP82655.1"/>
    </source>
</evidence>
<reference evidence="2 3" key="1">
    <citation type="submission" date="2019-07" db="EMBL/GenBank/DDBJ databases">
        <title>Complete Genome Sequence and Methylome Analysis of Nocardia otitidis-caviarum NEB252.</title>
        <authorList>
            <person name="Fomenkov A."/>
            <person name="Anton B.P."/>
            <person name="Vincze T."/>
            <person name="Roberts R.J."/>
        </authorList>
    </citation>
    <scope>NUCLEOTIDE SEQUENCE [LARGE SCALE GENOMIC DNA]</scope>
    <source>
        <strain evidence="2 3">NEB252</strain>
    </source>
</reference>
<proteinExistence type="predicted"/>